<sequence>MSKVNQLNGNSQHSSKNSMNNQNAVSLNYRLPHSYEIECDRKDCMMVKLNGIQMQHQLFLLKKDLDKYKALYVNERKKISDTYKEVEEIMDALSKKEKEIKIKEMQLLEFEQTLLKKNMQNDGVSESLQNLNKKLNDKEQQLAEKETQINLEAQNQYRLIDDLNNLKTNLESSVKFLEQKESQLFATLQQLNQQELETLQRVEHINQFISNSDQHLTMMESIEQLFKQKTQNIDQIKQSVTQKQEELQMYEQQLQLKSVCASLNEATFMKKVAQTERIVLKTPTQDTNKKCQPRSNKCNTFSNQKVYKIQQNKLFSTISSRENSPISNRESFKIINKPYFQSQVPMQEINNFNIKYDTIIQN</sequence>
<dbReference type="AlphaFoldDB" id="A0A8S1WYL1"/>
<evidence type="ECO:0000313" key="4">
    <source>
        <dbReference type="Proteomes" id="UP000683925"/>
    </source>
</evidence>
<feature type="region of interest" description="Disordered" evidence="2">
    <location>
        <begin position="1"/>
        <end position="21"/>
    </location>
</feature>
<dbReference type="OrthoDB" id="305350at2759"/>
<dbReference type="OMA" id="PMQEINN"/>
<protein>
    <submittedName>
        <fullName evidence="3">Uncharacterized protein</fullName>
    </submittedName>
</protein>
<keyword evidence="1" id="KW-0175">Coiled coil</keyword>
<organism evidence="3 4">
    <name type="scientific">Paramecium octaurelia</name>
    <dbReference type="NCBI Taxonomy" id="43137"/>
    <lineage>
        <taxon>Eukaryota</taxon>
        <taxon>Sar</taxon>
        <taxon>Alveolata</taxon>
        <taxon>Ciliophora</taxon>
        <taxon>Intramacronucleata</taxon>
        <taxon>Oligohymenophorea</taxon>
        <taxon>Peniculida</taxon>
        <taxon>Parameciidae</taxon>
        <taxon>Paramecium</taxon>
    </lineage>
</organism>
<comment type="caution">
    <text evidence="3">The sequence shown here is derived from an EMBL/GenBank/DDBJ whole genome shotgun (WGS) entry which is preliminary data.</text>
</comment>
<evidence type="ECO:0000256" key="1">
    <source>
        <dbReference type="SAM" id="Coils"/>
    </source>
</evidence>
<accession>A0A8S1WYL1</accession>
<evidence type="ECO:0000256" key="2">
    <source>
        <dbReference type="SAM" id="MobiDB-lite"/>
    </source>
</evidence>
<reference evidence="3" key="1">
    <citation type="submission" date="2021-01" db="EMBL/GenBank/DDBJ databases">
        <authorList>
            <consortium name="Genoscope - CEA"/>
            <person name="William W."/>
        </authorList>
    </citation>
    <scope>NUCLEOTIDE SEQUENCE</scope>
</reference>
<proteinExistence type="predicted"/>
<evidence type="ECO:0000313" key="3">
    <source>
        <dbReference type="EMBL" id="CAD8195048.1"/>
    </source>
</evidence>
<name>A0A8S1WYL1_PAROT</name>
<feature type="coiled-coil region" evidence="1">
    <location>
        <begin position="76"/>
        <end position="253"/>
    </location>
</feature>
<dbReference type="EMBL" id="CAJJDP010000108">
    <property type="protein sequence ID" value="CAD8195048.1"/>
    <property type="molecule type" value="Genomic_DNA"/>
</dbReference>
<dbReference type="Proteomes" id="UP000683925">
    <property type="component" value="Unassembled WGS sequence"/>
</dbReference>
<keyword evidence="4" id="KW-1185">Reference proteome</keyword>
<gene>
    <name evidence="3" type="ORF">POCTA_138.1.T1080083</name>
</gene>